<comment type="caution">
    <text evidence="26">The sequence shown here is derived from an EMBL/GenBank/DDBJ whole genome shotgun (WGS) entry which is preliminary data.</text>
</comment>
<dbReference type="PRINTS" id="PR00605">
    <property type="entry name" value="CYTCHROMECIC"/>
</dbReference>
<evidence type="ECO:0000256" key="18">
    <source>
        <dbReference type="ARBA" id="ARBA00023065"/>
    </source>
</evidence>
<evidence type="ECO:0000256" key="2">
    <source>
        <dbReference type="ARBA" id="ARBA00004673"/>
    </source>
</evidence>
<feature type="binding site" description="covalent" evidence="23">
    <location>
        <position position="221"/>
    </location>
    <ligand>
        <name>heme c</name>
        <dbReference type="ChEBI" id="CHEBI:61717"/>
        <label>2</label>
    </ligand>
</feature>
<comment type="cofactor">
    <cofactor evidence="21 23">
        <name>heme c</name>
        <dbReference type="ChEBI" id="CHEBI:61717"/>
    </cofactor>
    <text evidence="21 23">Binds 2 heme C groups per subunit.</text>
</comment>
<evidence type="ECO:0000256" key="9">
    <source>
        <dbReference type="ARBA" id="ARBA00022660"/>
    </source>
</evidence>
<comment type="subunit">
    <text evidence="4">Component of the cbb3-type cytochrome c oxidase at least composed of FixN, FixO, FixQ and FixP.</text>
</comment>
<organism evidence="26 27">
    <name type="scientific">Mycoplana dimorpha</name>
    <dbReference type="NCBI Taxonomy" id="28320"/>
    <lineage>
        <taxon>Bacteria</taxon>
        <taxon>Pseudomonadati</taxon>
        <taxon>Pseudomonadota</taxon>
        <taxon>Alphaproteobacteria</taxon>
        <taxon>Hyphomicrobiales</taxon>
        <taxon>Rhizobiaceae</taxon>
        <taxon>Mycoplana</taxon>
    </lineage>
</organism>
<dbReference type="Pfam" id="PF14715">
    <property type="entry name" value="FixP_N"/>
    <property type="match status" value="1"/>
</dbReference>
<dbReference type="PANTHER" id="PTHR33751:SF1">
    <property type="entry name" value="CBB3-TYPE CYTOCHROME C OXIDASE SUBUNIT FIXP"/>
    <property type="match status" value="1"/>
</dbReference>
<dbReference type="GO" id="GO:0006119">
    <property type="term" value="P:oxidative phosphorylation"/>
    <property type="evidence" value="ECO:0007669"/>
    <property type="project" value="UniProtKB-UniPathway"/>
</dbReference>
<evidence type="ECO:0000256" key="12">
    <source>
        <dbReference type="ARBA" id="ARBA00022737"/>
    </source>
</evidence>
<keyword evidence="18 21" id="KW-0406">Ion transport</keyword>
<dbReference type="NCBIfam" id="TIGR00782">
    <property type="entry name" value="ccoP"/>
    <property type="match status" value="1"/>
</dbReference>
<feature type="binding site" description="axial binding residue" evidence="22">
    <location>
        <position position="127"/>
    </location>
    <ligand>
        <name>heme c</name>
        <dbReference type="ChEBI" id="CHEBI:61717"/>
        <label>1</label>
    </ligand>
    <ligandPart>
        <name>Fe</name>
        <dbReference type="ChEBI" id="CHEBI:18248"/>
    </ligandPart>
</feature>
<evidence type="ECO:0000256" key="11">
    <source>
        <dbReference type="ARBA" id="ARBA00022723"/>
    </source>
</evidence>
<keyword evidence="16 21" id="KW-0560">Oxidoreductase</keyword>
<dbReference type="GO" id="GO:0005506">
    <property type="term" value="F:iron ion binding"/>
    <property type="evidence" value="ECO:0007669"/>
    <property type="project" value="InterPro"/>
</dbReference>
<feature type="binding site" description="axial binding residue" evidence="22">
    <location>
        <position position="175"/>
    </location>
    <ligand>
        <name>heme c</name>
        <dbReference type="ChEBI" id="CHEBI:61717"/>
        <label>2</label>
    </ligand>
    <ligandPart>
        <name>Fe</name>
        <dbReference type="ChEBI" id="CHEBI:18248"/>
    </ligandPart>
</feature>
<evidence type="ECO:0000256" key="19">
    <source>
        <dbReference type="ARBA" id="ARBA00023136"/>
    </source>
</evidence>
<evidence type="ECO:0000313" key="27">
    <source>
        <dbReference type="Proteomes" id="UP000241247"/>
    </source>
</evidence>
<keyword evidence="10 24" id="KW-0812">Transmembrane</keyword>
<evidence type="ECO:0000256" key="24">
    <source>
        <dbReference type="SAM" id="Phobius"/>
    </source>
</evidence>
<dbReference type="GO" id="GO:0020037">
    <property type="term" value="F:heme binding"/>
    <property type="evidence" value="ECO:0007669"/>
    <property type="project" value="InterPro"/>
</dbReference>
<evidence type="ECO:0000256" key="17">
    <source>
        <dbReference type="ARBA" id="ARBA00023004"/>
    </source>
</evidence>
<feature type="binding site" description="axial binding residue" evidence="22">
    <location>
        <position position="222"/>
    </location>
    <ligand>
        <name>heme c</name>
        <dbReference type="ChEBI" id="CHEBI:61717"/>
        <label>2</label>
    </ligand>
    <ligandPart>
        <name>Fe</name>
        <dbReference type="ChEBI" id="CHEBI:18248"/>
    </ligandPart>
</feature>
<evidence type="ECO:0000256" key="20">
    <source>
        <dbReference type="ARBA" id="ARBA00025525"/>
    </source>
</evidence>
<name>A0A2T5B5E4_MYCDI</name>
<evidence type="ECO:0000256" key="23">
    <source>
        <dbReference type="PIRSR" id="PIRSR000006-2"/>
    </source>
</evidence>
<evidence type="ECO:0000256" key="10">
    <source>
        <dbReference type="ARBA" id="ARBA00022692"/>
    </source>
</evidence>
<gene>
    <name evidence="26" type="ORF">C7449_105106</name>
</gene>
<dbReference type="InterPro" id="IPR050597">
    <property type="entry name" value="Cytochrome_c_Oxidase_Subunit"/>
</dbReference>
<dbReference type="GO" id="GO:0009055">
    <property type="term" value="F:electron transfer activity"/>
    <property type="evidence" value="ECO:0007669"/>
    <property type="project" value="InterPro"/>
</dbReference>
<dbReference type="AlphaFoldDB" id="A0A2T5B5E4"/>
<feature type="binding site" description="covalent" evidence="23">
    <location>
        <position position="126"/>
    </location>
    <ligand>
        <name>heme c</name>
        <dbReference type="ChEBI" id="CHEBI:61717"/>
        <label>1</label>
    </ligand>
</feature>
<keyword evidence="5 21" id="KW-0813">Transport</keyword>
<evidence type="ECO:0000256" key="5">
    <source>
        <dbReference type="ARBA" id="ARBA00022448"/>
    </source>
</evidence>
<dbReference type="GO" id="GO:0016491">
    <property type="term" value="F:oxidoreductase activity"/>
    <property type="evidence" value="ECO:0007669"/>
    <property type="project" value="UniProtKB-KW"/>
</dbReference>
<reference evidence="26 27" key="1">
    <citation type="submission" date="2018-04" db="EMBL/GenBank/DDBJ databases">
        <title>Genomic Encyclopedia of Type Strains, Phase IV (KMG-IV): sequencing the most valuable type-strain genomes for metagenomic binning, comparative biology and taxonomic classification.</title>
        <authorList>
            <person name="Goeker M."/>
        </authorList>
    </citation>
    <scope>NUCLEOTIDE SEQUENCE [LARGE SCALE GENOMIC DNA]</scope>
    <source>
        <strain evidence="26 27">DSM 7138</strain>
    </source>
</reference>
<keyword evidence="27" id="KW-1185">Reference proteome</keyword>
<evidence type="ECO:0000256" key="16">
    <source>
        <dbReference type="ARBA" id="ARBA00023002"/>
    </source>
</evidence>
<keyword evidence="15 24" id="KW-1133">Transmembrane helix</keyword>
<protein>
    <recommendedName>
        <fullName evidence="21">Cbb3-type cytochrome c oxidase subunit</fullName>
    </recommendedName>
</protein>
<evidence type="ECO:0000256" key="1">
    <source>
        <dbReference type="ARBA" id="ARBA00004533"/>
    </source>
</evidence>
<evidence type="ECO:0000256" key="21">
    <source>
        <dbReference type="PIRNR" id="PIRNR000006"/>
    </source>
</evidence>
<dbReference type="InterPro" id="IPR038414">
    <property type="entry name" value="CcoP_N_sf"/>
</dbReference>
<comment type="function">
    <text evidence="20">C-type cytochrome. Part of the cbb3-type cytochrome c oxidase complex. FixP subunit is required for transferring electrons from donor cytochrome c via its heme groups to FixO subunit. From there, electrons are shuttled to the catalytic binuclear center of FixN subunit where oxygen reduction takes place. The complex also functions as a proton pump.</text>
</comment>
<dbReference type="Gene3D" id="1.10.760.10">
    <property type="entry name" value="Cytochrome c-like domain"/>
    <property type="match status" value="2"/>
</dbReference>
<dbReference type="Proteomes" id="UP000241247">
    <property type="component" value="Unassembled WGS sequence"/>
</dbReference>
<keyword evidence="17 21" id="KW-0408">Iron</keyword>
<evidence type="ECO:0000256" key="22">
    <source>
        <dbReference type="PIRSR" id="PIRSR000006-1"/>
    </source>
</evidence>
<comment type="similarity">
    <text evidence="3 21">Belongs to the CcoP / FixP family.</text>
</comment>
<keyword evidence="19 21" id="KW-0472">Membrane</keyword>
<sequence length="289" mass="31066">MADKNKHVDEISGVETTGHEWDGIRELNNPMPRWWVYTFYATIIWAIGYAIAYPSIPLVREATKGVLGFSSRAEVAVELANAKAAQAGQLEKIASSSLQEIIADPQLQQFAVAAGESAFKVNCAQCHGSGAAGSKGFPNLNDDDWIWGGSPDEIYQTIAHGIRYAGDDETRVSEMPAFGDMLTTDEMRQTAAYVVSLTGTPSAPELVDKGKQLFADNCASCHGVDAKGNREMGAPNLADAIWLTGEGEQAVINQMKAPKHGVMPAWLPRLGDETVKQLTVFVHSLGGGE</sequence>
<dbReference type="SUPFAM" id="SSF46626">
    <property type="entry name" value="Cytochrome c"/>
    <property type="match status" value="2"/>
</dbReference>
<dbReference type="UniPathway" id="UPA00705"/>
<evidence type="ECO:0000256" key="13">
    <source>
        <dbReference type="ARBA" id="ARBA00022781"/>
    </source>
</evidence>
<keyword evidence="13 21" id="KW-0375">Hydrogen ion transport</keyword>
<feature type="binding site" description="covalent" evidence="23">
    <location>
        <position position="123"/>
    </location>
    <ligand>
        <name>heme c</name>
        <dbReference type="ChEBI" id="CHEBI:61717"/>
        <label>1</label>
    </ligand>
</feature>
<evidence type="ECO:0000256" key="6">
    <source>
        <dbReference type="ARBA" id="ARBA00022475"/>
    </source>
</evidence>
<dbReference type="GO" id="GO:1902600">
    <property type="term" value="P:proton transmembrane transport"/>
    <property type="evidence" value="ECO:0007669"/>
    <property type="project" value="UniProtKB-KW"/>
</dbReference>
<feature type="binding site" description="axial binding residue" evidence="22">
    <location>
        <position position="263"/>
    </location>
    <ligand>
        <name>heme c</name>
        <dbReference type="ChEBI" id="CHEBI:61717"/>
        <label>1</label>
    </ligand>
    <ligandPart>
        <name>Fe</name>
        <dbReference type="ChEBI" id="CHEBI:18248"/>
    </ligandPart>
</feature>
<feature type="domain" description="Cytochrome c" evidence="25">
    <location>
        <begin position="110"/>
        <end position="198"/>
    </location>
</feature>
<keyword evidence="7 21" id="KW-0997">Cell inner membrane</keyword>
<evidence type="ECO:0000313" key="26">
    <source>
        <dbReference type="EMBL" id="PTM94207.1"/>
    </source>
</evidence>
<evidence type="ECO:0000256" key="14">
    <source>
        <dbReference type="ARBA" id="ARBA00022982"/>
    </source>
</evidence>
<dbReference type="Gene3D" id="6.10.280.130">
    <property type="match status" value="1"/>
</dbReference>
<dbReference type="EMBL" id="PZZZ01000005">
    <property type="protein sequence ID" value="PTM94207.1"/>
    <property type="molecule type" value="Genomic_DNA"/>
</dbReference>
<comment type="pathway">
    <text evidence="2 21">Energy metabolism; oxidative phosphorylation.</text>
</comment>
<dbReference type="InterPro" id="IPR009056">
    <property type="entry name" value="Cyt_c-like_dom"/>
</dbReference>
<keyword evidence="11 21" id="KW-0479">Metal-binding</keyword>
<dbReference type="OrthoDB" id="9811281at2"/>
<feature type="transmembrane region" description="Helical" evidence="24">
    <location>
        <begin position="34"/>
        <end position="52"/>
    </location>
</feature>
<dbReference type="InterPro" id="IPR036909">
    <property type="entry name" value="Cyt_c-like_dom_sf"/>
</dbReference>
<dbReference type="PROSITE" id="PS51007">
    <property type="entry name" value="CYTC"/>
    <property type="match status" value="2"/>
</dbReference>
<dbReference type="InterPro" id="IPR004678">
    <property type="entry name" value="Cyt_c_oxidase_cbb3_su3"/>
</dbReference>
<evidence type="ECO:0000259" key="25">
    <source>
        <dbReference type="PROSITE" id="PS51007"/>
    </source>
</evidence>
<accession>A0A2T5B5E4</accession>
<dbReference type="PANTHER" id="PTHR33751">
    <property type="entry name" value="CBB3-TYPE CYTOCHROME C OXIDASE SUBUNIT FIXP"/>
    <property type="match status" value="1"/>
</dbReference>
<feature type="domain" description="Cytochrome c" evidence="25">
    <location>
        <begin position="205"/>
        <end position="286"/>
    </location>
</feature>
<evidence type="ECO:0000256" key="15">
    <source>
        <dbReference type="ARBA" id="ARBA00022989"/>
    </source>
</evidence>
<evidence type="ECO:0000256" key="8">
    <source>
        <dbReference type="ARBA" id="ARBA00022617"/>
    </source>
</evidence>
<keyword evidence="9 21" id="KW-0679">Respiratory chain</keyword>
<dbReference type="InterPro" id="IPR032858">
    <property type="entry name" value="CcoP_N"/>
</dbReference>
<keyword evidence="8 21" id="KW-0349">Heme</keyword>
<keyword evidence="6 21" id="KW-1003">Cell membrane</keyword>
<evidence type="ECO:0000256" key="4">
    <source>
        <dbReference type="ARBA" id="ARBA00011203"/>
    </source>
</evidence>
<feature type="binding site" description="covalent" evidence="23">
    <location>
        <position position="218"/>
    </location>
    <ligand>
        <name>heme c</name>
        <dbReference type="ChEBI" id="CHEBI:61717"/>
        <label>2</label>
    </ligand>
</feature>
<evidence type="ECO:0000256" key="3">
    <source>
        <dbReference type="ARBA" id="ARBA00006113"/>
    </source>
</evidence>
<evidence type="ECO:0000256" key="7">
    <source>
        <dbReference type="ARBA" id="ARBA00022519"/>
    </source>
</evidence>
<dbReference type="PIRSF" id="PIRSF000006">
    <property type="entry name" value="Cbb3-Cox_fixP"/>
    <property type="match status" value="1"/>
</dbReference>
<dbReference type="InterPro" id="IPR008168">
    <property type="entry name" value="Cyt_C_IC"/>
</dbReference>
<dbReference type="GO" id="GO:0005886">
    <property type="term" value="C:plasma membrane"/>
    <property type="evidence" value="ECO:0007669"/>
    <property type="project" value="UniProtKB-SubCell"/>
</dbReference>
<dbReference type="RefSeq" id="WP_108003321.1">
    <property type="nucleotide sequence ID" value="NZ_JBHEEX010000003.1"/>
</dbReference>
<keyword evidence="12" id="KW-0677">Repeat</keyword>
<comment type="subcellular location">
    <subcellularLocation>
        <location evidence="1 21">Cell inner membrane</location>
    </subcellularLocation>
</comment>
<keyword evidence="14 21" id="KW-0249">Electron transport</keyword>
<proteinExistence type="inferred from homology"/>
<dbReference type="Pfam" id="PF13442">
    <property type="entry name" value="Cytochrome_CBB3"/>
    <property type="match status" value="2"/>
</dbReference>